<evidence type="ECO:0000313" key="4">
    <source>
        <dbReference type="Proteomes" id="UP000238415"/>
    </source>
</evidence>
<dbReference type="EMBL" id="PVXM01000023">
    <property type="protein sequence ID" value="PRR73140.1"/>
    <property type="molecule type" value="Genomic_DNA"/>
</dbReference>
<evidence type="ECO:0000259" key="2">
    <source>
        <dbReference type="Pfam" id="PF04230"/>
    </source>
</evidence>
<dbReference type="SUPFAM" id="SSF53756">
    <property type="entry name" value="UDP-Glycosyltransferase/glycogen phosphorylase"/>
    <property type="match status" value="1"/>
</dbReference>
<keyword evidence="1" id="KW-0812">Transmembrane</keyword>
<keyword evidence="4" id="KW-1185">Reference proteome</keyword>
<evidence type="ECO:0000256" key="1">
    <source>
        <dbReference type="SAM" id="Phobius"/>
    </source>
</evidence>
<proteinExistence type="predicted"/>
<accession>A0A2T0ASG0</accession>
<dbReference type="Proteomes" id="UP000238415">
    <property type="component" value="Unassembled WGS sequence"/>
</dbReference>
<dbReference type="InterPro" id="IPR007345">
    <property type="entry name" value="Polysacch_pyruvyl_Trfase"/>
</dbReference>
<sequence length="367" mass="40558">MARVVISGYYGFQNAGDEAVLYSMVKALRSFLPGLEISVLSNAPRQTATSLNVEGVNRWQPMAVFKALRRADLVISGGGSLFQNVTGWKSLFYYLGIVLLARLLRKPVVIYAQGLGPLKQTFSRWLTGKVLNMVQLITLRDSDSRKLLEELNVRRPQVYVTADPVLGLEPGDLDLSSGEKKWHDLGLTGPVIGISVRTWPGTEGCWPVLARVADKLVDEGWQVVFIPFQFPGDVEACRQVARLMQNRSVVIKENMDFKTIMGLIGRMQFLIGMRLHALILAAVMGIPFLALPYDPKVAAFARTVEQPSTTTLAGITCQGLTAAVQEALAQRDEHAERVRAAAVELRPRALDNARLVVEYLKKIVAED</sequence>
<comment type="caution">
    <text evidence="3">The sequence shown here is derived from an EMBL/GenBank/DDBJ whole genome shotgun (WGS) entry which is preliminary data.</text>
</comment>
<dbReference type="InterPro" id="IPR019896">
    <property type="entry name" value="Polysacch_pyruvyl_Trfase_CsaB"/>
</dbReference>
<keyword evidence="1" id="KW-1133">Transmembrane helix</keyword>
<feature type="transmembrane region" description="Helical" evidence="1">
    <location>
        <begin position="275"/>
        <end position="293"/>
    </location>
</feature>
<keyword evidence="1" id="KW-0472">Membrane</keyword>
<gene>
    <name evidence="3" type="ORF">MOHU_12670</name>
</gene>
<dbReference type="Gene3D" id="3.40.50.2000">
    <property type="entry name" value="Glycogen Phosphorylase B"/>
    <property type="match status" value="1"/>
</dbReference>
<dbReference type="NCBIfam" id="TIGR03609">
    <property type="entry name" value="S_layer_CsaB"/>
    <property type="match status" value="1"/>
</dbReference>
<name>A0A2T0ASG0_9FIRM</name>
<feature type="domain" description="Polysaccharide pyruvyl transferase" evidence="2">
    <location>
        <begin position="14"/>
        <end position="295"/>
    </location>
</feature>
<organism evidence="3 4">
    <name type="scientific">Neomoorella humiferrea</name>
    <dbReference type="NCBI Taxonomy" id="676965"/>
    <lineage>
        <taxon>Bacteria</taxon>
        <taxon>Bacillati</taxon>
        <taxon>Bacillota</taxon>
        <taxon>Clostridia</taxon>
        <taxon>Neomoorellales</taxon>
        <taxon>Neomoorellaceae</taxon>
        <taxon>Neomoorella</taxon>
    </lineage>
</organism>
<protein>
    <submittedName>
        <fullName evidence="3">Colanic acid biosynthesis protein</fullName>
    </submittedName>
</protein>
<evidence type="ECO:0000313" key="3">
    <source>
        <dbReference type="EMBL" id="PRR73140.1"/>
    </source>
</evidence>
<dbReference type="PANTHER" id="PTHR36836:SF1">
    <property type="entry name" value="COLANIC ACID BIOSYNTHESIS PROTEIN WCAK"/>
    <property type="match status" value="1"/>
</dbReference>
<dbReference type="PANTHER" id="PTHR36836">
    <property type="entry name" value="COLANIC ACID BIOSYNTHESIS PROTEIN WCAK"/>
    <property type="match status" value="1"/>
</dbReference>
<reference evidence="3 4" key="1">
    <citation type="submission" date="2018-03" db="EMBL/GenBank/DDBJ databases">
        <title>Genome sequence of Moorella humiferrea DSM 23265.</title>
        <authorList>
            <person name="Poehlein A."/>
            <person name="Daniel R."/>
        </authorList>
    </citation>
    <scope>NUCLEOTIDE SEQUENCE [LARGE SCALE GENOMIC DNA]</scope>
    <source>
        <strain evidence="3 4">DSM 23265</strain>
    </source>
</reference>
<dbReference type="OrthoDB" id="3199616at2"/>
<dbReference type="RefSeq" id="WP_106005250.1">
    <property type="nucleotide sequence ID" value="NZ_CP136419.1"/>
</dbReference>
<dbReference type="AlphaFoldDB" id="A0A2T0ASG0"/>
<dbReference type="Pfam" id="PF04230">
    <property type="entry name" value="PS_pyruv_trans"/>
    <property type="match status" value="1"/>
</dbReference>